<evidence type="ECO:0000313" key="5">
    <source>
        <dbReference type="WBParaSite" id="PSAMB.scaffold161size70618.g2782.t1"/>
    </source>
</evidence>
<dbReference type="InterPro" id="IPR020846">
    <property type="entry name" value="MFS_dom"/>
</dbReference>
<dbReference type="Pfam" id="PF07690">
    <property type="entry name" value="MFS_1"/>
    <property type="match status" value="1"/>
</dbReference>
<comment type="subcellular location">
    <subcellularLocation>
        <location evidence="1">Membrane</location>
        <topology evidence="1">Multi-pass membrane protein</topology>
    </subcellularLocation>
</comment>
<feature type="transmembrane region" description="Helical" evidence="2">
    <location>
        <begin position="113"/>
        <end position="134"/>
    </location>
</feature>
<keyword evidence="2" id="KW-0812">Transmembrane</keyword>
<feature type="transmembrane region" description="Helical" evidence="2">
    <location>
        <begin position="146"/>
        <end position="166"/>
    </location>
</feature>
<dbReference type="InterPro" id="IPR011701">
    <property type="entry name" value="MFS"/>
</dbReference>
<sequence length="436" mass="47249">MMEIRDSDADGQRDPPDFDPTPGMRSLVFASGAVGALTFIPAAVALLRRIGARKTFAIAGMLSASATVLTPLAVRGGLASFALARLVQGASLSSLFPVIGGVSAGWSTLKYSGLFLSVITSFVQLAPIFTVPVAGSLCVTEAGWPMAYYVHAMITVFFFTLWAVFFKDTPHGHRWITDVEIKKIMEGKPPMPSSPRPVPFRAILSSPTIWVIWLTALANFAGMQLFIIYMANFISNYLGYTLRDSCLLAALPPLVQFFTKIIAGILGDRQYSFLSATSKVRVFNSVASIGSGAFLLGLVFVPPTERFWSIVLLMLSASFLGFNTSGLFRSPSLVARQHTHFVMTIIQVLLCVCLLGMPFVVELLTSLKSPRDWSLVFGAVAFFLIITNVLYCIFAKGSPAPWTVIKEQSPAKIHPTNDTLPPSTIVTVADSNTLTN</sequence>
<dbReference type="PANTHER" id="PTHR45757">
    <property type="entry name" value="PROTEIN CBG23364-RELATED"/>
    <property type="match status" value="1"/>
</dbReference>
<evidence type="ECO:0000313" key="4">
    <source>
        <dbReference type="Proteomes" id="UP000887566"/>
    </source>
</evidence>
<dbReference type="AlphaFoldDB" id="A0A914VA11"/>
<reference evidence="5" key="1">
    <citation type="submission" date="2022-11" db="UniProtKB">
        <authorList>
            <consortium name="WormBaseParasite"/>
        </authorList>
    </citation>
    <scope>IDENTIFICATION</scope>
</reference>
<dbReference type="SUPFAM" id="SSF103473">
    <property type="entry name" value="MFS general substrate transporter"/>
    <property type="match status" value="1"/>
</dbReference>
<feature type="transmembrane region" description="Helical" evidence="2">
    <location>
        <begin position="373"/>
        <end position="394"/>
    </location>
</feature>
<evidence type="ECO:0000259" key="3">
    <source>
        <dbReference type="PROSITE" id="PS50850"/>
    </source>
</evidence>
<feature type="transmembrane region" description="Helical" evidence="2">
    <location>
        <begin position="210"/>
        <end position="235"/>
    </location>
</feature>
<evidence type="ECO:0000256" key="2">
    <source>
        <dbReference type="SAM" id="Phobius"/>
    </source>
</evidence>
<dbReference type="InterPro" id="IPR036259">
    <property type="entry name" value="MFS_trans_sf"/>
</dbReference>
<protein>
    <submittedName>
        <fullName evidence="5">Major facilitator superfamily (MFS) profile domain-containing protein</fullName>
    </submittedName>
</protein>
<proteinExistence type="predicted"/>
<dbReference type="GO" id="GO:0022857">
    <property type="term" value="F:transmembrane transporter activity"/>
    <property type="evidence" value="ECO:0007669"/>
    <property type="project" value="InterPro"/>
</dbReference>
<feature type="transmembrane region" description="Helical" evidence="2">
    <location>
        <begin position="247"/>
        <end position="268"/>
    </location>
</feature>
<dbReference type="WBParaSite" id="PSAMB.scaffold161size70618.g2782.t1">
    <property type="protein sequence ID" value="PSAMB.scaffold161size70618.g2782.t1"/>
    <property type="gene ID" value="PSAMB.scaffold161size70618.g2782"/>
</dbReference>
<name>A0A914VA11_9BILA</name>
<dbReference type="GO" id="GO:0016020">
    <property type="term" value="C:membrane"/>
    <property type="evidence" value="ECO:0007669"/>
    <property type="project" value="UniProtKB-SubCell"/>
</dbReference>
<feature type="transmembrane region" description="Helical" evidence="2">
    <location>
        <begin position="56"/>
        <end position="74"/>
    </location>
</feature>
<keyword evidence="2" id="KW-1133">Transmembrane helix</keyword>
<feature type="transmembrane region" description="Helical" evidence="2">
    <location>
        <begin position="280"/>
        <end position="301"/>
    </location>
</feature>
<keyword evidence="4" id="KW-1185">Reference proteome</keyword>
<accession>A0A914VA11</accession>
<dbReference type="Proteomes" id="UP000887566">
    <property type="component" value="Unplaced"/>
</dbReference>
<dbReference type="Gene3D" id="1.20.1250.20">
    <property type="entry name" value="MFS general substrate transporter like domains"/>
    <property type="match status" value="2"/>
</dbReference>
<feature type="domain" description="Major facilitator superfamily (MFS) profile" evidence="3">
    <location>
        <begin position="1"/>
        <end position="399"/>
    </location>
</feature>
<feature type="transmembrane region" description="Helical" evidence="2">
    <location>
        <begin position="307"/>
        <end position="328"/>
    </location>
</feature>
<organism evidence="4 5">
    <name type="scientific">Plectus sambesii</name>
    <dbReference type="NCBI Taxonomy" id="2011161"/>
    <lineage>
        <taxon>Eukaryota</taxon>
        <taxon>Metazoa</taxon>
        <taxon>Ecdysozoa</taxon>
        <taxon>Nematoda</taxon>
        <taxon>Chromadorea</taxon>
        <taxon>Plectida</taxon>
        <taxon>Plectina</taxon>
        <taxon>Plectoidea</taxon>
        <taxon>Plectidae</taxon>
        <taxon>Plectus</taxon>
    </lineage>
</organism>
<feature type="transmembrane region" description="Helical" evidence="2">
    <location>
        <begin position="86"/>
        <end position="106"/>
    </location>
</feature>
<keyword evidence="2" id="KW-0472">Membrane</keyword>
<evidence type="ECO:0000256" key="1">
    <source>
        <dbReference type="ARBA" id="ARBA00004141"/>
    </source>
</evidence>
<feature type="transmembrane region" description="Helical" evidence="2">
    <location>
        <begin position="340"/>
        <end position="361"/>
    </location>
</feature>
<dbReference type="PROSITE" id="PS50850">
    <property type="entry name" value="MFS"/>
    <property type="match status" value="1"/>
</dbReference>
<feature type="transmembrane region" description="Helical" evidence="2">
    <location>
        <begin position="27"/>
        <end position="47"/>
    </location>
</feature>